<feature type="domain" description="ABC transporter" evidence="8">
    <location>
        <begin position="2"/>
        <end position="237"/>
    </location>
</feature>
<dbReference type="PANTHER" id="PTHR43166">
    <property type="entry name" value="AMINO ACID IMPORT ATP-BINDING PROTEIN"/>
    <property type="match status" value="1"/>
</dbReference>
<evidence type="ECO:0000256" key="7">
    <source>
        <dbReference type="ARBA" id="ARBA00023136"/>
    </source>
</evidence>
<keyword evidence="10" id="KW-1185">Reference proteome</keyword>
<dbReference type="InterPro" id="IPR017871">
    <property type="entry name" value="ABC_transporter-like_CS"/>
</dbReference>
<evidence type="ECO:0000256" key="3">
    <source>
        <dbReference type="ARBA" id="ARBA00022741"/>
    </source>
</evidence>
<accession>A0A1M5WPU5</accession>
<dbReference type="InterPro" id="IPR003439">
    <property type="entry name" value="ABC_transporter-like_ATP-bd"/>
</dbReference>
<protein>
    <submittedName>
        <fullName evidence="9">D-methionine transport system ATP-binding protein</fullName>
    </submittedName>
</protein>
<dbReference type="SMART" id="SM00382">
    <property type="entry name" value="AAA"/>
    <property type="match status" value="1"/>
</dbReference>
<dbReference type="OrthoDB" id="9809450at2"/>
<name>A0A1M5WPU5_9BACT</name>
<dbReference type="RefSeq" id="WP_073376377.1">
    <property type="nucleotide sequence ID" value="NZ_FQXS01000014.1"/>
</dbReference>
<evidence type="ECO:0000256" key="1">
    <source>
        <dbReference type="ARBA" id="ARBA00022448"/>
    </source>
</evidence>
<dbReference type="InterPro" id="IPR027417">
    <property type="entry name" value="P-loop_NTPase"/>
</dbReference>
<gene>
    <name evidence="9" type="ORF">SAMN02745124_02426</name>
</gene>
<evidence type="ECO:0000259" key="8">
    <source>
        <dbReference type="PROSITE" id="PS50893"/>
    </source>
</evidence>
<evidence type="ECO:0000256" key="5">
    <source>
        <dbReference type="ARBA" id="ARBA00022967"/>
    </source>
</evidence>
<reference evidence="9 10" key="1">
    <citation type="submission" date="2016-11" db="EMBL/GenBank/DDBJ databases">
        <authorList>
            <person name="Jaros S."/>
            <person name="Januszkiewicz K."/>
            <person name="Wedrychowicz H."/>
        </authorList>
    </citation>
    <scope>NUCLEOTIDE SEQUENCE [LARGE SCALE GENOMIC DNA]</scope>
    <source>
        <strain evidence="9 10">DSM 9705</strain>
    </source>
</reference>
<evidence type="ECO:0000313" key="9">
    <source>
        <dbReference type="EMBL" id="SHH89402.1"/>
    </source>
</evidence>
<keyword evidence="3" id="KW-0547">Nucleotide-binding</keyword>
<dbReference type="InterPro" id="IPR050086">
    <property type="entry name" value="MetN_ABC_transporter-like"/>
</dbReference>
<evidence type="ECO:0000256" key="6">
    <source>
        <dbReference type="ARBA" id="ARBA00022970"/>
    </source>
</evidence>
<evidence type="ECO:0000256" key="2">
    <source>
        <dbReference type="ARBA" id="ARBA00022475"/>
    </source>
</evidence>
<keyword evidence="7" id="KW-0472">Membrane</keyword>
<sequence length="336" mass="37257">MILSRNIRKSFGKHQILKGIDLHIGKGRIFGLAGRSGAGKSTFLRCINGIEPYDDGSLQVAGVELATLRDRQLRSFRKSIGMVFQQFSLLERLTVFENVALPMKCWNYDNRTIRTRVDELLGLVGLSAKRSQKPWELSGGQKQRVAIARALSLTPEILLCDEATSALDPKTAQEILLLLKGINLQLGITIVMVTHQMSVLTGICDEMAIMEGGRVDCQGAVETIFRQQPKALRNLLGSSRASAESSDVTTTVFLVDKSDVVARMVFDLDVMLHISKVPVSGAGLLVNVPADRFDEVTRYLDQRQVNWYPEEAPDPSPAASRFDRAEPEMLDQCINR</sequence>
<dbReference type="Gene3D" id="3.40.50.300">
    <property type="entry name" value="P-loop containing nucleotide triphosphate hydrolases"/>
    <property type="match status" value="1"/>
</dbReference>
<organism evidence="9 10">
    <name type="scientific">Desulfofustis glycolicus DSM 9705</name>
    <dbReference type="NCBI Taxonomy" id="1121409"/>
    <lineage>
        <taxon>Bacteria</taxon>
        <taxon>Pseudomonadati</taxon>
        <taxon>Thermodesulfobacteriota</taxon>
        <taxon>Desulfobulbia</taxon>
        <taxon>Desulfobulbales</taxon>
        <taxon>Desulfocapsaceae</taxon>
        <taxon>Desulfofustis</taxon>
    </lineage>
</organism>
<proteinExistence type="predicted"/>
<dbReference type="STRING" id="1121409.SAMN02745124_02426"/>
<dbReference type="GO" id="GO:0006865">
    <property type="term" value="P:amino acid transport"/>
    <property type="evidence" value="ECO:0007669"/>
    <property type="project" value="UniProtKB-KW"/>
</dbReference>
<dbReference type="EMBL" id="FQXS01000014">
    <property type="protein sequence ID" value="SHH89402.1"/>
    <property type="molecule type" value="Genomic_DNA"/>
</dbReference>
<keyword evidence="2" id="KW-1003">Cell membrane</keyword>
<dbReference type="GO" id="GO:0016887">
    <property type="term" value="F:ATP hydrolysis activity"/>
    <property type="evidence" value="ECO:0007669"/>
    <property type="project" value="InterPro"/>
</dbReference>
<keyword evidence="1" id="KW-0813">Transport</keyword>
<dbReference type="GO" id="GO:0005524">
    <property type="term" value="F:ATP binding"/>
    <property type="evidence" value="ECO:0007669"/>
    <property type="project" value="UniProtKB-KW"/>
</dbReference>
<dbReference type="SUPFAM" id="SSF52540">
    <property type="entry name" value="P-loop containing nucleoside triphosphate hydrolases"/>
    <property type="match status" value="1"/>
</dbReference>
<keyword evidence="6" id="KW-0029">Amino-acid transport</keyword>
<dbReference type="AlphaFoldDB" id="A0A1M5WPU5"/>
<evidence type="ECO:0000313" key="10">
    <source>
        <dbReference type="Proteomes" id="UP000184139"/>
    </source>
</evidence>
<dbReference type="PROSITE" id="PS50893">
    <property type="entry name" value="ABC_TRANSPORTER_2"/>
    <property type="match status" value="1"/>
</dbReference>
<keyword evidence="5" id="KW-1278">Translocase</keyword>
<dbReference type="Proteomes" id="UP000184139">
    <property type="component" value="Unassembled WGS sequence"/>
</dbReference>
<dbReference type="PROSITE" id="PS00211">
    <property type="entry name" value="ABC_TRANSPORTER_1"/>
    <property type="match status" value="1"/>
</dbReference>
<dbReference type="Pfam" id="PF00005">
    <property type="entry name" value="ABC_tran"/>
    <property type="match status" value="1"/>
</dbReference>
<dbReference type="PANTHER" id="PTHR43166:SF30">
    <property type="entry name" value="METHIONINE IMPORT ATP-BINDING PROTEIN METN"/>
    <property type="match status" value="1"/>
</dbReference>
<dbReference type="InterPro" id="IPR003593">
    <property type="entry name" value="AAA+_ATPase"/>
</dbReference>
<evidence type="ECO:0000256" key="4">
    <source>
        <dbReference type="ARBA" id="ARBA00022840"/>
    </source>
</evidence>
<keyword evidence="4 9" id="KW-0067">ATP-binding</keyword>